<keyword evidence="2" id="KW-1185">Reference proteome</keyword>
<name>A0ACC0V5M9_9HYPO</name>
<sequence>MLRVRSSRRAAGLKPADYDHEIDLVDHDGTRNGEAPRSQMTAESQLLPPVDEEAQPSPSERTEASARIQERPVDELANEQEIPHEALRPSIEIQAPTPGTFPENTTNVVPKKPRVERETAIDILYENERGGFFCGRALFSSQALGSLDPTAWTNAYHKPSPTSIYTAQVPDPSWEWVWSDWHINKQEGVDDDGWEYSFAFSKKFSWHGPRWWNSFVRRRAWTRKRAKRAEEDISNDPHMLNTDYFTVRPASDRGSQKSRSLSSRVPSRTSLSQASSIEMAQQMPDIEDIETLMERLRFARIDREKLEATENYLENAMDLANLANEMHEIMSLFVFQASRRILLGNLMQIHADTTEALETDEPHELKDKKAALDAAVKHADEEVRRLAYWSDIKQMTEGGESTGAVDAHKGWRKEWQGVDQSGPAQPNQGKAPDK</sequence>
<accession>A0ACC0V5M9</accession>
<dbReference type="EMBL" id="CM047943">
    <property type="protein sequence ID" value="KAI9900771.1"/>
    <property type="molecule type" value="Genomic_DNA"/>
</dbReference>
<proteinExistence type="predicted"/>
<reference evidence="1" key="1">
    <citation type="submission" date="2022-10" db="EMBL/GenBank/DDBJ databases">
        <title>Complete Genome of Trichothecium roseum strain YXFP-22015, a Plant Pathogen Isolated from Citrus.</title>
        <authorList>
            <person name="Wang Y."/>
            <person name="Zhu L."/>
        </authorList>
    </citation>
    <scope>NUCLEOTIDE SEQUENCE</scope>
    <source>
        <strain evidence="1">YXFP-22015</strain>
    </source>
</reference>
<gene>
    <name evidence="1" type="ORF">N3K66_005033</name>
</gene>
<comment type="caution">
    <text evidence="1">The sequence shown here is derived from an EMBL/GenBank/DDBJ whole genome shotgun (WGS) entry which is preliminary data.</text>
</comment>
<evidence type="ECO:0000313" key="2">
    <source>
        <dbReference type="Proteomes" id="UP001163324"/>
    </source>
</evidence>
<organism evidence="1 2">
    <name type="scientific">Trichothecium roseum</name>
    <dbReference type="NCBI Taxonomy" id="47278"/>
    <lineage>
        <taxon>Eukaryota</taxon>
        <taxon>Fungi</taxon>
        <taxon>Dikarya</taxon>
        <taxon>Ascomycota</taxon>
        <taxon>Pezizomycotina</taxon>
        <taxon>Sordariomycetes</taxon>
        <taxon>Hypocreomycetidae</taxon>
        <taxon>Hypocreales</taxon>
        <taxon>Hypocreales incertae sedis</taxon>
        <taxon>Trichothecium</taxon>
    </lineage>
</organism>
<protein>
    <submittedName>
        <fullName evidence="1">Uncharacterized protein</fullName>
    </submittedName>
</protein>
<dbReference type="Proteomes" id="UP001163324">
    <property type="component" value="Chromosome 4"/>
</dbReference>
<evidence type="ECO:0000313" key="1">
    <source>
        <dbReference type="EMBL" id="KAI9900771.1"/>
    </source>
</evidence>